<dbReference type="RefSeq" id="WP_007311766.1">
    <property type="nucleotide sequence ID" value="NZ_AESD01000563.1"/>
</dbReference>
<dbReference type="AlphaFoldDB" id="G5J8K0"/>
<gene>
    <name evidence="3" type="ORF">CWATWH0003_3778t1</name>
</gene>
<accession>G5J8K0</accession>
<feature type="non-terminal residue" evidence="3">
    <location>
        <position position="119"/>
    </location>
</feature>
<evidence type="ECO:0000313" key="4">
    <source>
        <dbReference type="Proteomes" id="UP000003477"/>
    </source>
</evidence>
<sequence length="119" mass="13729">MLNTILSPQPWDAEVSLLEEFLDQLPLKYRTIVAIAYFTASRIEDILSLHKEDITHETVIIKDSNAKNRKQVQIIPRLRPYLTVYLNGYKSQPSSLLFSDKFGYPLKSSQVFKVLKMVA</sequence>
<dbReference type="PROSITE" id="PS51898">
    <property type="entry name" value="TYR_RECOMBINASE"/>
    <property type="match status" value="1"/>
</dbReference>
<dbReference type="GO" id="GO:0003677">
    <property type="term" value="F:DNA binding"/>
    <property type="evidence" value="ECO:0007669"/>
    <property type="project" value="InterPro"/>
</dbReference>
<dbReference type="EMBL" id="AESD01000563">
    <property type="protein sequence ID" value="EHJ11489.1"/>
    <property type="molecule type" value="Genomic_DNA"/>
</dbReference>
<feature type="domain" description="Tyr recombinase" evidence="2">
    <location>
        <begin position="1"/>
        <end position="119"/>
    </location>
</feature>
<dbReference type="GeneID" id="88767278"/>
<dbReference type="GO" id="GO:0015074">
    <property type="term" value="P:DNA integration"/>
    <property type="evidence" value="ECO:0007669"/>
    <property type="project" value="InterPro"/>
</dbReference>
<name>G5J8K0_CROWT</name>
<evidence type="ECO:0000259" key="2">
    <source>
        <dbReference type="PROSITE" id="PS51898"/>
    </source>
</evidence>
<reference evidence="3 4" key="1">
    <citation type="journal article" date="2011" name="Front. Microbiol.">
        <title>Two Strains of Crocosphaera watsonii with Highly Conserved Genomes are Distinguished by Strain-Specific Features.</title>
        <authorList>
            <person name="Bench S.R."/>
            <person name="Ilikchyan I.N."/>
            <person name="Tripp H.J."/>
            <person name="Zehr J.P."/>
        </authorList>
    </citation>
    <scope>NUCLEOTIDE SEQUENCE [LARGE SCALE GENOMIC DNA]</scope>
    <source>
        <strain evidence="3 4">WH 0003</strain>
    </source>
</reference>
<evidence type="ECO:0000313" key="3">
    <source>
        <dbReference type="EMBL" id="EHJ11489.1"/>
    </source>
</evidence>
<dbReference type="InterPro" id="IPR002104">
    <property type="entry name" value="Integrase_catalytic"/>
</dbReference>
<evidence type="ECO:0000256" key="1">
    <source>
        <dbReference type="ARBA" id="ARBA00023172"/>
    </source>
</evidence>
<organism evidence="3 4">
    <name type="scientific">Crocosphaera watsonii WH 0003</name>
    <dbReference type="NCBI Taxonomy" id="423471"/>
    <lineage>
        <taxon>Bacteria</taxon>
        <taxon>Bacillati</taxon>
        <taxon>Cyanobacteriota</taxon>
        <taxon>Cyanophyceae</taxon>
        <taxon>Oscillatoriophycideae</taxon>
        <taxon>Chroococcales</taxon>
        <taxon>Aphanothecaceae</taxon>
        <taxon>Crocosphaera</taxon>
    </lineage>
</organism>
<comment type="caution">
    <text evidence="3">The sequence shown here is derived from an EMBL/GenBank/DDBJ whole genome shotgun (WGS) entry which is preliminary data.</text>
</comment>
<keyword evidence="1" id="KW-0233">DNA recombination</keyword>
<protein>
    <recommendedName>
        <fullName evidence="2">Tyr recombinase domain-containing protein</fullName>
    </recommendedName>
</protein>
<dbReference type="Proteomes" id="UP000003477">
    <property type="component" value="Unassembled WGS sequence"/>
</dbReference>
<dbReference type="InterPro" id="IPR011010">
    <property type="entry name" value="DNA_brk_join_enz"/>
</dbReference>
<dbReference type="SUPFAM" id="SSF56349">
    <property type="entry name" value="DNA breaking-rejoining enzymes"/>
    <property type="match status" value="1"/>
</dbReference>
<dbReference type="Pfam" id="PF00589">
    <property type="entry name" value="Phage_integrase"/>
    <property type="match status" value="1"/>
</dbReference>
<dbReference type="InterPro" id="IPR013762">
    <property type="entry name" value="Integrase-like_cat_sf"/>
</dbReference>
<dbReference type="GO" id="GO:0006310">
    <property type="term" value="P:DNA recombination"/>
    <property type="evidence" value="ECO:0007669"/>
    <property type="project" value="UniProtKB-KW"/>
</dbReference>
<dbReference type="Gene3D" id="1.10.443.10">
    <property type="entry name" value="Intergrase catalytic core"/>
    <property type="match status" value="1"/>
</dbReference>
<proteinExistence type="predicted"/>